<comment type="cofactor">
    <cofactor evidence="1">
        <name>Zn(2+)</name>
        <dbReference type="ChEBI" id="CHEBI:29105"/>
    </cofactor>
</comment>
<dbReference type="InterPro" id="IPR018164">
    <property type="entry name" value="Ala-tRNA-synth_IIc_N"/>
</dbReference>
<dbReference type="InterPro" id="IPR009000">
    <property type="entry name" value="Transl_B-barrel_sf"/>
</dbReference>
<dbReference type="EMBL" id="CAKJTJ010000001">
    <property type="protein sequence ID" value="CAG9619534.1"/>
    <property type="molecule type" value="Genomic_DNA"/>
</dbReference>
<keyword evidence="8" id="KW-1185">Reference proteome</keyword>
<dbReference type="Pfam" id="PF01411">
    <property type="entry name" value="tRNA-synt_2c"/>
    <property type="match status" value="1"/>
</dbReference>
<dbReference type="Pfam" id="PF07973">
    <property type="entry name" value="tRNA_SAD"/>
    <property type="match status" value="1"/>
</dbReference>
<evidence type="ECO:0000256" key="4">
    <source>
        <dbReference type="ARBA" id="ARBA00022833"/>
    </source>
</evidence>
<dbReference type="InterPro" id="IPR051335">
    <property type="entry name" value="Alanyl-tRNA_Editing_Enzymes"/>
</dbReference>
<reference evidence="7 8" key="1">
    <citation type="submission" date="2021-10" db="EMBL/GenBank/DDBJ databases">
        <authorList>
            <person name="Criscuolo A."/>
        </authorList>
    </citation>
    <scope>NUCLEOTIDE SEQUENCE [LARGE SCALE GENOMIC DNA]</scope>
    <source>
        <strain evidence="8">CIP 111883</strain>
    </source>
</reference>
<evidence type="ECO:0000256" key="1">
    <source>
        <dbReference type="ARBA" id="ARBA00001947"/>
    </source>
</evidence>
<dbReference type="Gene3D" id="3.30.980.10">
    <property type="entry name" value="Threonyl-trna Synthetase, Chain A, domain 2"/>
    <property type="match status" value="1"/>
</dbReference>
<keyword evidence="7" id="KW-0436">Ligase</keyword>
<evidence type="ECO:0000256" key="3">
    <source>
        <dbReference type="ARBA" id="ARBA00022723"/>
    </source>
</evidence>
<gene>
    <name evidence="7" type="primary">alaS_2</name>
    <name evidence="7" type="ORF">BACCIP111883_00301</name>
</gene>
<evidence type="ECO:0000313" key="8">
    <source>
        <dbReference type="Proteomes" id="UP000789833"/>
    </source>
</evidence>
<evidence type="ECO:0000256" key="2">
    <source>
        <dbReference type="ARBA" id="ARBA00004496"/>
    </source>
</evidence>
<dbReference type="RefSeq" id="WP_230499461.1">
    <property type="nucleotide sequence ID" value="NZ_CAKJTJ010000001.1"/>
</dbReference>
<comment type="subcellular location">
    <subcellularLocation>
        <location evidence="2">Cytoplasm</location>
    </subcellularLocation>
</comment>
<protein>
    <submittedName>
        <fullName evidence="7">Alanine--tRNA ligase</fullName>
        <ecNumber evidence="7">6.1.1.7</ecNumber>
    </submittedName>
</protein>
<dbReference type="GO" id="GO:0004813">
    <property type="term" value="F:alanine-tRNA ligase activity"/>
    <property type="evidence" value="ECO:0007669"/>
    <property type="project" value="UniProtKB-EC"/>
</dbReference>
<dbReference type="Gene3D" id="3.10.310.40">
    <property type="match status" value="1"/>
</dbReference>
<dbReference type="InterPro" id="IPR018165">
    <property type="entry name" value="Ala-tRNA-synth_IIc_core"/>
</dbReference>
<dbReference type="PROSITE" id="PS50860">
    <property type="entry name" value="AA_TRNA_LIGASE_II_ALA"/>
    <property type="match status" value="1"/>
</dbReference>
<keyword evidence="3" id="KW-0479">Metal-binding</keyword>
<dbReference type="Proteomes" id="UP000789833">
    <property type="component" value="Unassembled WGS sequence"/>
</dbReference>
<dbReference type="InterPro" id="IPR012947">
    <property type="entry name" value="tRNA_SAD"/>
</dbReference>
<dbReference type="SUPFAM" id="SSF55186">
    <property type="entry name" value="ThrRS/AlaRS common domain"/>
    <property type="match status" value="1"/>
</dbReference>
<evidence type="ECO:0000256" key="5">
    <source>
        <dbReference type="SAM" id="Coils"/>
    </source>
</evidence>
<feature type="coiled-coil region" evidence="5">
    <location>
        <begin position="262"/>
        <end position="289"/>
    </location>
</feature>
<name>A0ABN8A4E2_9BACI</name>
<dbReference type="Gene3D" id="2.40.30.130">
    <property type="match status" value="1"/>
</dbReference>
<dbReference type="PANTHER" id="PTHR43462:SF1">
    <property type="entry name" value="ALANYL-TRNA EDITING PROTEIN AARSD1"/>
    <property type="match status" value="1"/>
</dbReference>
<dbReference type="SMART" id="SM00863">
    <property type="entry name" value="tRNA_SAD"/>
    <property type="match status" value="1"/>
</dbReference>
<evidence type="ECO:0000313" key="7">
    <source>
        <dbReference type="EMBL" id="CAG9619534.1"/>
    </source>
</evidence>
<keyword evidence="5" id="KW-0175">Coiled coil</keyword>
<organism evidence="7 8">
    <name type="scientific">Sutcliffiella rhizosphaerae</name>
    <dbReference type="NCBI Taxonomy" id="2880967"/>
    <lineage>
        <taxon>Bacteria</taxon>
        <taxon>Bacillati</taxon>
        <taxon>Bacillota</taxon>
        <taxon>Bacilli</taxon>
        <taxon>Bacillales</taxon>
        <taxon>Bacillaceae</taxon>
        <taxon>Sutcliffiella</taxon>
    </lineage>
</organism>
<sequence>MKNKLFYQDPYIKEFTATLQKQEKDNSNGEWYAVLDKTAFYPEGGGQPFDTGVLNDITVVNVQEINDEIRHYLEAPLPEGTTNISGIIDWERRFDHMQQHAGQHLLSAAFEELFSYKTISFHLGKEMCTIDIATPELTLDEANKAEGLVNQIILENRMIETKWVSKEELSLYPLRKELSVKENIRLVIVPEYDYNGCGGTHPNSTAEVSALKIMNWEKQKKKVRITFICGNRVLKELHEKQKVISELAIQLNAPQASMVDGVKRLLEQNKELEKTVKEQTNMLLEFEADSILSEVEIKGDLNVIGKVFQNRTFSDLQILARNITNTNENMNVLLVLENNEKLQFVCARGKASEINMNMITKRLITEINGKGGGTVDFAQGGGRGTGDIVLQAFIRLVK</sequence>
<dbReference type="Pfam" id="PF02272">
    <property type="entry name" value="DHHA1"/>
    <property type="match status" value="1"/>
</dbReference>
<feature type="domain" description="Alanyl-transfer RNA synthetases family profile" evidence="6">
    <location>
        <begin position="1"/>
        <end position="239"/>
    </location>
</feature>
<comment type="caution">
    <text evidence="7">The sequence shown here is derived from an EMBL/GenBank/DDBJ whole genome shotgun (WGS) entry which is preliminary data.</text>
</comment>
<evidence type="ECO:0000259" key="6">
    <source>
        <dbReference type="PROSITE" id="PS50860"/>
    </source>
</evidence>
<accession>A0ABN8A4E2</accession>
<dbReference type="InterPro" id="IPR018163">
    <property type="entry name" value="Thr/Ala-tRNA-synth_IIc_edit"/>
</dbReference>
<dbReference type="EC" id="6.1.1.7" evidence="7"/>
<keyword evidence="4" id="KW-0862">Zinc</keyword>
<dbReference type="InterPro" id="IPR003156">
    <property type="entry name" value="DHHA1_dom"/>
</dbReference>
<dbReference type="PANTHER" id="PTHR43462">
    <property type="entry name" value="ALANYL-TRNA EDITING PROTEIN"/>
    <property type="match status" value="1"/>
</dbReference>
<proteinExistence type="predicted"/>
<dbReference type="SUPFAM" id="SSF50447">
    <property type="entry name" value="Translation proteins"/>
    <property type="match status" value="1"/>
</dbReference>